<evidence type="ECO:0000259" key="7">
    <source>
        <dbReference type="Pfam" id="PF09822"/>
    </source>
</evidence>
<feature type="transmembrane region" description="Helical" evidence="6">
    <location>
        <begin position="164"/>
        <end position="181"/>
    </location>
</feature>
<dbReference type="EMBL" id="BMER01000003">
    <property type="protein sequence ID" value="GGG93360.1"/>
    <property type="molecule type" value="Genomic_DNA"/>
</dbReference>
<dbReference type="GO" id="GO:0005886">
    <property type="term" value="C:plasma membrane"/>
    <property type="evidence" value="ECO:0007669"/>
    <property type="project" value="UniProtKB-SubCell"/>
</dbReference>
<accession>A0A917HVR0</accession>
<keyword evidence="4 6" id="KW-1133">Transmembrane helix</keyword>
<feature type="domain" description="DUF7088" evidence="8">
    <location>
        <begin position="277"/>
        <end position="384"/>
    </location>
</feature>
<feature type="transmembrane region" description="Helical" evidence="6">
    <location>
        <begin position="249"/>
        <end position="269"/>
    </location>
</feature>
<evidence type="ECO:0000313" key="10">
    <source>
        <dbReference type="Proteomes" id="UP000660862"/>
    </source>
</evidence>
<dbReference type="PANTHER" id="PTHR30294">
    <property type="entry name" value="MEMBRANE COMPONENT OF ABC TRANSPORTER YHHJ-RELATED"/>
    <property type="match status" value="1"/>
</dbReference>
<dbReference type="InterPro" id="IPR051449">
    <property type="entry name" value="ABC-2_transporter_component"/>
</dbReference>
<protein>
    <recommendedName>
        <fullName evidence="11">ABC-2 type transport system permease protein</fullName>
    </recommendedName>
</protein>
<evidence type="ECO:0000256" key="2">
    <source>
        <dbReference type="ARBA" id="ARBA00022475"/>
    </source>
</evidence>
<feature type="domain" description="ABC-type uncharacterised transport system" evidence="7">
    <location>
        <begin position="431"/>
        <end position="735"/>
    </location>
</feature>
<comment type="caution">
    <text evidence="9">The sequence shown here is derived from an EMBL/GenBank/DDBJ whole genome shotgun (WGS) entry which is preliminary data.</text>
</comment>
<evidence type="ECO:0000256" key="4">
    <source>
        <dbReference type="ARBA" id="ARBA00022989"/>
    </source>
</evidence>
<keyword evidence="2" id="KW-1003">Cell membrane</keyword>
<keyword evidence="5 6" id="KW-0472">Membrane</keyword>
<dbReference type="AlphaFoldDB" id="A0A917HVR0"/>
<evidence type="ECO:0000256" key="6">
    <source>
        <dbReference type="SAM" id="Phobius"/>
    </source>
</evidence>
<dbReference type="InterPro" id="IPR019863">
    <property type="entry name" value="Motility-assoc_ABC-rel_GldG"/>
</dbReference>
<dbReference type="RefSeq" id="WP_188506920.1">
    <property type="nucleotide sequence ID" value="NZ_BMER01000003.1"/>
</dbReference>
<feature type="transmembrane region" description="Helical" evidence="6">
    <location>
        <begin position="139"/>
        <end position="157"/>
    </location>
</feature>
<gene>
    <name evidence="9" type="ORF">GCM10007415_30320</name>
</gene>
<dbReference type="PANTHER" id="PTHR30294:SF29">
    <property type="entry name" value="MULTIDRUG ABC TRANSPORTER PERMEASE YBHS-RELATED"/>
    <property type="match status" value="1"/>
</dbReference>
<name>A0A917HVR0_9SPHI</name>
<evidence type="ECO:0000256" key="1">
    <source>
        <dbReference type="ARBA" id="ARBA00004651"/>
    </source>
</evidence>
<feature type="transmembrane region" description="Helical" evidence="6">
    <location>
        <begin position="12"/>
        <end position="35"/>
    </location>
</feature>
<dbReference type="InterPro" id="IPR019196">
    <property type="entry name" value="ABC_transp_unknown"/>
</dbReference>
<reference evidence="9" key="2">
    <citation type="submission" date="2020-09" db="EMBL/GenBank/DDBJ databases">
        <authorList>
            <person name="Sun Q."/>
            <person name="Zhou Y."/>
        </authorList>
    </citation>
    <scope>NUCLEOTIDE SEQUENCE</scope>
    <source>
        <strain evidence="9">CGMCC 1.12195</strain>
    </source>
</reference>
<evidence type="ECO:0008006" key="11">
    <source>
        <dbReference type="Google" id="ProtNLM"/>
    </source>
</evidence>
<dbReference type="NCBIfam" id="TIGR03518">
    <property type="entry name" value="ABC_perm_GldF"/>
    <property type="match status" value="1"/>
</dbReference>
<evidence type="ECO:0000313" key="9">
    <source>
        <dbReference type="EMBL" id="GGG93360.1"/>
    </source>
</evidence>
<keyword evidence="10" id="KW-1185">Reference proteome</keyword>
<dbReference type="Proteomes" id="UP000660862">
    <property type="component" value="Unassembled WGS sequence"/>
</dbReference>
<feature type="transmembrane region" description="Helical" evidence="6">
    <location>
        <begin position="55"/>
        <end position="73"/>
    </location>
</feature>
<dbReference type="InterPro" id="IPR019860">
    <property type="entry name" value="Motility-assoc_ABC_perm_GldF"/>
</dbReference>
<dbReference type="NCBIfam" id="TIGR03521">
    <property type="entry name" value="GldG"/>
    <property type="match status" value="1"/>
</dbReference>
<organism evidence="9 10">
    <name type="scientific">Parapedobacter pyrenivorans</name>
    <dbReference type="NCBI Taxonomy" id="1305674"/>
    <lineage>
        <taxon>Bacteria</taxon>
        <taxon>Pseudomonadati</taxon>
        <taxon>Bacteroidota</taxon>
        <taxon>Sphingobacteriia</taxon>
        <taxon>Sphingobacteriales</taxon>
        <taxon>Sphingobacteriaceae</taxon>
        <taxon>Parapedobacter</taxon>
    </lineage>
</organism>
<dbReference type="InterPro" id="IPR055396">
    <property type="entry name" value="DUF7088"/>
</dbReference>
<reference evidence="9" key="1">
    <citation type="journal article" date="2014" name="Int. J. Syst. Evol. Microbiol.">
        <title>Complete genome sequence of Corynebacterium casei LMG S-19264T (=DSM 44701T), isolated from a smear-ripened cheese.</title>
        <authorList>
            <consortium name="US DOE Joint Genome Institute (JGI-PGF)"/>
            <person name="Walter F."/>
            <person name="Albersmeier A."/>
            <person name="Kalinowski J."/>
            <person name="Ruckert C."/>
        </authorList>
    </citation>
    <scope>NUCLEOTIDE SEQUENCE</scope>
    <source>
        <strain evidence="9">CGMCC 1.12195</strain>
    </source>
</reference>
<evidence type="ECO:0000256" key="3">
    <source>
        <dbReference type="ARBA" id="ARBA00022692"/>
    </source>
</evidence>
<dbReference type="Pfam" id="PF23357">
    <property type="entry name" value="DUF7088"/>
    <property type="match status" value="1"/>
</dbReference>
<comment type="subcellular location">
    <subcellularLocation>
        <location evidence="1">Cell membrane</location>
        <topology evidence="1">Multi-pass membrane protein</topology>
    </subcellularLocation>
</comment>
<keyword evidence="3 6" id="KW-0812">Transmembrane</keyword>
<dbReference type="Pfam" id="PF12679">
    <property type="entry name" value="ABC2_membrane_2"/>
    <property type="match status" value="1"/>
</dbReference>
<feature type="transmembrane region" description="Helical" evidence="6">
    <location>
        <begin position="768"/>
        <end position="788"/>
    </location>
</feature>
<proteinExistence type="predicted"/>
<sequence length="800" mass="88460">MLTIFKKEIAAYFNALTGYLAVGLFLLATGLLLWVFPDTSILAYGYASMESFFQISPYLFLFLIPAITMRSIAGEKSEGTWQLLLTRPIRRREILLGKYFGSLSIVVLALLPTLIYYYAVYSLAMPIGNVDTGAVVGSYIGLLLLGSVFTAIGIFASAWSNNPIIAFLVALFGCLLLFYAADPLSQLQFLSPYAYEVSFLGIQSHYEAISRGVLDSRDLIYFLSVACGFLWGTQLLLTKSWKSRRQIVLQATAVIIGTLLVNMLASVYFGRIDFTTEKRFTVSALTKQTVSELSQAVHITVLLDGQLPAGFERLKKATNDLLNDLNAYSNGKLTISFINPLAGDAAQQQANAEALAELGITPTNLNIRTETGLNQQLVFPAALIRYGDDEMPVNLLQNSMGVSHELALNNSIQNLEYAFVSALRKITSGGRPLIGFTEGHGELDNRQLHGAIQSLMNGYEVGFVNLDSISLEGLSQLKALIIAKPTSAFNELEKFKINHFVLNGGSVLWAIDQLDADLDSLRTSGQHTAVARQLNLDDLLFTYGIRFNYDLIADMNCAQIPLTAGKAGNPGQIELTPWLFYPVFIPTTPHPILKNLNGIRSEFAGTLDTIAVPGVHKAIVLQSSPFSRLLNPPATISLQLAAEIPDPEQFKDQRHPVAALLEGNFTSAFLNRPVPAGIMPSTMVPDRGKHARMLAIADGDVFKSQVNPSDGSPYPLGWDRYTEQRYGNESFLLNAVDYLTDDTDIISLREKEIKLRMLNQAKIKEERLYWQLVNVVLPPLLLLLFGLVQYEIRKRKYRIN</sequence>
<evidence type="ECO:0000256" key="5">
    <source>
        <dbReference type="ARBA" id="ARBA00023136"/>
    </source>
</evidence>
<feature type="transmembrane region" description="Helical" evidence="6">
    <location>
        <begin position="94"/>
        <end position="119"/>
    </location>
</feature>
<dbReference type="GO" id="GO:0140359">
    <property type="term" value="F:ABC-type transporter activity"/>
    <property type="evidence" value="ECO:0007669"/>
    <property type="project" value="InterPro"/>
</dbReference>
<evidence type="ECO:0000259" key="8">
    <source>
        <dbReference type="Pfam" id="PF23357"/>
    </source>
</evidence>
<feature type="transmembrane region" description="Helical" evidence="6">
    <location>
        <begin position="219"/>
        <end position="237"/>
    </location>
</feature>
<dbReference type="Pfam" id="PF09822">
    <property type="entry name" value="ABC_transp_aux"/>
    <property type="match status" value="1"/>
</dbReference>